<dbReference type="InterPro" id="IPR040521">
    <property type="entry name" value="KDZ"/>
</dbReference>
<evidence type="ECO:0000256" key="1">
    <source>
        <dbReference type="SAM" id="MobiDB-lite"/>
    </source>
</evidence>
<gene>
    <name evidence="2" type="ORF">NP233_g13007</name>
</gene>
<evidence type="ECO:0000313" key="2">
    <source>
        <dbReference type="EMBL" id="KAJ3551815.1"/>
    </source>
</evidence>
<feature type="region of interest" description="Disordered" evidence="1">
    <location>
        <begin position="739"/>
        <end position="777"/>
    </location>
</feature>
<protein>
    <submittedName>
        <fullName evidence="2">Uncharacterized protein</fullName>
    </submittedName>
</protein>
<feature type="compositionally biased region" description="Polar residues" evidence="1">
    <location>
        <begin position="739"/>
        <end position="757"/>
    </location>
</feature>
<dbReference type="Proteomes" id="UP001213000">
    <property type="component" value="Unassembled WGS sequence"/>
</dbReference>
<feature type="compositionally biased region" description="Low complexity" evidence="1">
    <location>
        <begin position="176"/>
        <end position="185"/>
    </location>
</feature>
<feature type="region of interest" description="Disordered" evidence="1">
    <location>
        <begin position="174"/>
        <end position="205"/>
    </location>
</feature>
<dbReference type="PANTHER" id="PTHR33096:SF1">
    <property type="entry name" value="CXC1-LIKE CYSTEINE CLUSTER ASSOCIATED WITH KDZ TRANSPOSASES DOMAIN-CONTAINING PROTEIN"/>
    <property type="match status" value="1"/>
</dbReference>
<sequence>MLQMVTAYLQWRCEIGEDGLDKAAPPAPELGEGKSGLKVQVLDMFRIFSLRTDILDSPNGVPADFMRLGLVPCSPYRPGLVITVRVLEYYRHAHLRCPHMTVQPFMKSLCDISGVPFRPYLSEQFIICYDTYLSVINHARDRVAAALSRDTPTWRLQNSCVACTYKLEGEDALDNSSQKSSADSSGTTQNNVGDGDGQVRSLPRFDSRDVHGDYYLSRARVDHWVRTHVEEAVAQVPLGNEKDENPCSTRWSNMINEVTARMWGIFDETGIFLALCRHGFVLVLADMVRSGELSKYPLAIVEALLDAFGSGLGVGYDIGCKFGTTLSSSPLGDKARQCNYTSLVGSFHGHAHNRLCQLSNLATYVEGTGLEDLEGFQHASVFHRTQKIVEYIQHTDTYETSQNLSKFLVNNYRQALDIIQTESGLRDAMQLHNISDISVFDSWLEEERDYLKKLRVDPIEETLQMDYYQKLVNLKKCNDDVNSILNDWQVAVDEDPATLGRDTRGIRLRHALENQTKAREAVQALEIQLKIAMRWTAEMAEWQQAAELVSKQRYQRALDELEALVVARMFELTKMNMAQTGYKLRKHIAKALQTAQAMDPPRTTLSWEQVVNYACLADFDLLRNARQDVREKPWADPAGRLIMDQHFKIQRAREEIKRVKVEIQRAVTFIQDETVFLLAKELEYSSTEPPLAFQIRLYRAEWTQFFNLHLQHFHKLAKRSDVDIILAPGTPIDQSLRQLNPQNPAVSSNVQHTPPEQSSAPAADEDSDSDSEDDNATFDATIQVLETAAR</sequence>
<keyword evidence="3" id="KW-1185">Reference proteome</keyword>
<dbReference type="PANTHER" id="PTHR33096">
    <property type="entry name" value="CXC2 DOMAIN-CONTAINING PROTEIN"/>
    <property type="match status" value="1"/>
</dbReference>
<name>A0AAD5VDV5_9AGAR</name>
<dbReference type="EMBL" id="JANIEX010002146">
    <property type="protein sequence ID" value="KAJ3551815.1"/>
    <property type="molecule type" value="Genomic_DNA"/>
</dbReference>
<comment type="caution">
    <text evidence="2">The sequence shown here is derived from an EMBL/GenBank/DDBJ whole genome shotgun (WGS) entry which is preliminary data.</text>
</comment>
<proteinExistence type="predicted"/>
<dbReference type="AlphaFoldDB" id="A0AAD5VDV5"/>
<evidence type="ECO:0000313" key="3">
    <source>
        <dbReference type="Proteomes" id="UP001213000"/>
    </source>
</evidence>
<dbReference type="Pfam" id="PF18758">
    <property type="entry name" value="KDZ"/>
    <property type="match status" value="1"/>
</dbReference>
<organism evidence="2 3">
    <name type="scientific">Leucocoprinus birnbaumii</name>
    <dbReference type="NCBI Taxonomy" id="56174"/>
    <lineage>
        <taxon>Eukaryota</taxon>
        <taxon>Fungi</taxon>
        <taxon>Dikarya</taxon>
        <taxon>Basidiomycota</taxon>
        <taxon>Agaricomycotina</taxon>
        <taxon>Agaricomycetes</taxon>
        <taxon>Agaricomycetidae</taxon>
        <taxon>Agaricales</taxon>
        <taxon>Agaricineae</taxon>
        <taxon>Agaricaceae</taxon>
        <taxon>Leucocoprinus</taxon>
    </lineage>
</organism>
<feature type="compositionally biased region" description="Acidic residues" evidence="1">
    <location>
        <begin position="763"/>
        <end position="776"/>
    </location>
</feature>
<reference evidence="2" key="1">
    <citation type="submission" date="2022-07" db="EMBL/GenBank/DDBJ databases">
        <title>Genome Sequence of Leucocoprinus birnbaumii.</title>
        <authorList>
            <person name="Buettner E."/>
        </authorList>
    </citation>
    <scope>NUCLEOTIDE SEQUENCE</scope>
    <source>
        <strain evidence="2">VT141</strain>
    </source>
</reference>
<accession>A0AAD5VDV5</accession>